<evidence type="ECO:0000313" key="3">
    <source>
        <dbReference type="Proteomes" id="UP000324260"/>
    </source>
</evidence>
<protein>
    <recommendedName>
        <fullName evidence="4">Ribokinase</fullName>
    </recommendedName>
</protein>
<name>A0A5D9DEM1_HALER</name>
<organism evidence="2 3">
    <name type="scientific">Halomonas eurihalina</name>
    <dbReference type="NCBI Taxonomy" id="42566"/>
    <lineage>
        <taxon>Bacteria</taxon>
        <taxon>Pseudomonadati</taxon>
        <taxon>Pseudomonadota</taxon>
        <taxon>Gammaproteobacteria</taxon>
        <taxon>Oceanospirillales</taxon>
        <taxon>Halomonadaceae</taxon>
        <taxon>Halomonas</taxon>
    </lineage>
</organism>
<keyword evidence="1" id="KW-0472">Membrane</keyword>
<keyword evidence="1" id="KW-1133">Transmembrane helix</keyword>
<dbReference type="EMBL" id="VTPU01000001">
    <property type="protein sequence ID" value="TZG41550.1"/>
    <property type="molecule type" value="Genomic_DNA"/>
</dbReference>
<sequence>MDLLDNIDLDTEALAGIVSKGAPLLGSLIGTPATGAAIGMIAKALGTDADHEAIKDELKIDPEATTKLQQLEAEHERELTRMSLEAQTARLGEINRTMRAEAASNDAYVRRWRPTYGYLTAAAWFIQMTGFTVILGVVAFRTPGELAAVVGALGAVLSALLGLWGIALAVLGINVRERSRDKQVAAGQRPASFMDAIATRIAG</sequence>
<dbReference type="InterPro" id="IPR021497">
    <property type="entry name" value="GTA_holin_3TM"/>
</dbReference>
<comment type="caution">
    <text evidence="2">The sequence shown here is derived from an EMBL/GenBank/DDBJ whole genome shotgun (WGS) entry which is preliminary data.</text>
</comment>
<feature type="transmembrane region" description="Helical" evidence="1">
    <location>
        <begin position="116"/>
        <end position="140"/>
    </location>
</feature>
<gene>
    <name evidence="2" type="ORF">FZZ93_02495</name>
</gene>
<dbReference type="Proteomes" id="UP000324260">
    <property type="component" value="Unassembled WGS sequence"/>
</dbReference>
<dbReference type="OrthoDB" id="7366354at2"/>
<proteinExistence type="predicted"/>
<evidence type="ECO:0000256" key="1">
    <source>
        <dbReference type="SAM" id="Phobius"/>
    </source>
</evidence>
<evidence type="ECO:0008006" key="4">
    <source>
        <dbReference type="Google" id="ProtNLM"/>
    </source>
</evidence>
<keyword evidence="3" id="KW-1185">Reference proteome</keyword>
<evidence type="ECO:0000313" key="2">
    <source>
        <dbReference type="EMBL" id="TZG41550.1"/>
    </source>
</evidence>
<accession>A0A5D9DEM1</accession>
<dbReference type="RefSeq" id="WP_149320741.1">
    <property type="nucleotide sequence ID" value="NZ_JARWAH010000001.1"/>
</dbReference>
<feature type="transmembrane region" description="Helical" evidence="1">
    <location>
        <begin position="146"/>
        <end position="173"/>
    </location>
</feature>
<keyword evidence="1" id="KW-0812">Transmembrane</keyword>
<reference evidence="2 3" key="1">
    <citation type="submission" date="2019-08" db="EMBL/GenBank/DDBJ databases">
        <title>Draft Genome Sequence of Halomonas eurihalina Isolated from Preserved Hide-surface.</title>
        <authorList>
            <person name="Hussain S.A."/>
            <person name="Xu A."/>
            <person name="Sarker M."/>
            <person name="Sommers C."/>
        </authorList>
    </citation>
    <scope>NUCLEOTIDE SEQUENCE [LARGE SCALE GENOMIC DNA]</scope>
    <source>
        <strain evidence="2 3">MS1</strain>
    </source>
</reference>
<dbReference type="Pfam" id="PF11351">
    <property type="entry name" value="GTA_holin_3TM"/>
    <property type="match status" value="1"/>
</dbReference>
<dbReference type="AlphaFoldDB" id="A0A5D9DEM1"/>